<protein>
    <submittedName>
        <fullName evidence="5">AcrR family transcriptional regulator</fullName>
    </submittedName>
</protein>
<evidence type="ECO:0000313" key="6">
    <source>
        <dbReference type="Proteomes" id="UP001549184"/>
    </source>
</evidence>
<reference evidence="5 6" key="1">
    <citation type="submission" date="2024-06" db="EMBL/GenBank/DDBJ databases">
        <title>Sorghum-associated microbial communities from plants grown in Nebraska, USA.</title>
        <authorList>
            <person name="Schachtman D."/>
        </authorList>
    </citation>
    <scope>NUCLEOTIDE SEQUENCE [LARGE SCALE GENOMIC DNA]</scope>
    <source>
        <strain evidence="5 6">1073</strain>
    </source>
</reference>
<evidence type="ECO:0000256" key="1">
    <source>
        <dbReference type="ARBA" id="ARBA00023125"/>
    </source>
</evidence>
<evidence type="ECO:0000256" key="3">
    <source>
        <dbReference type="SAM" id="Phobius"/>
    </source>
</evidence>
<keyword evidence="3" id="KW-1133">Transmembrane helix</keyword>
<dbReference type="RefSeq" id="WP_354013418.1">
    <property type="nucleotide sequence ID" value="NZ_JBEPMU010000002.1"/>
</dbReference>
<sequence length="186" mass="20258">MDQRVDRSRTALKQALFKLLRTRTYTSVTVEEIAQCAGVSRSTFYVHFKDKDALLSESASKMTGLMSQLALEIVPEESLIMALDHFIWAGDAALALMTSEARAIIAATLASQIHSHLRARGLHRQGRLLVPSPVLSAMLADAILAGVRMWMTSSKRLKPADFANALARQVGGMVKASFAGMVNQGE</sequence>
<dbReference type="PANTHER" id="PTHR43479">
    <property type="entry name" value="ACREF/ENVCD OPERON REPRESSOR-RELATED"/>
    <property type="match status" value="1"/>
</dbReference>
<dbReference type="PROSITE" id="PS50977">
    <property type="entry name" value="HTH_TETR_2"/>
    <property type="match status" value="1"/>
</dbReference>
<gene>
    <name evidence="5" type="ORF">ABIC75_001724</name>
</gene>
<keyword evidence="1 2" id="KW-0238">DNA-binding</keyword>
<evidence type="ECO:0000256" key="2">
    <source>
        <dbReference type="PROSITE-ProRule" id="PRU00335"/>
    </source>
</evidence>
<feature type="DNA-binding region" description="H-T-H motif" evidence="2">
    <location>
        <begin position="29"/>
        <end position="48"/>
    </location>
</feature>
<dbReference type="InterPro" id="IPR050624">
    <property type="entry name" value="HTH-type_Tx_Regulator"/>
</dbReference>
<organism evidence="5 6">
    <name type="scientific">Dyella japonica</name>
    <dbReference type="NCBI Taxonomy" id="231455"/>
    <lineage>
        <taxon>Bacteria</taxon>
        <taxon>Pseudomonadati</taxon>
        <taxon>Pseudomonadota</taxon>
        <taxon>Gammaproteobacteria</taxon>
        <taxon>Lysobacterales</taxon>
        <taxon>Rhodanobacteraceae</taxon>
        <taxon>Dyella</taxon>
    </lineage>
</organism>
<keyword evidence="3" id="KW-0472">Membrane</keyword>
<feature type="domain" description="HTH tetR-type" evidence="4">
    <location>
        <begin position="6"/>
        <end position="66"/>
    </location>
</feature>
<evidence type="ECO:0000259" key="4">
    <source>
        <dbReference type="PROSITE" id="PS50977"/>
    </source>
</evidence>
<feature type="transmembrane region" description="Helical" evidence="3">
    <location>
        <begin position="128"/>
        <end position="151"/>
    </location>
</feature>
<keyword evidence="3" id="KW-0812">Transmembrane</keyword>
<dbReference type="InterPro" id="IPR009057">
    <property type="entry name" value="Homeodomain-like_sf"/>
</dbReference>
<dbReference type="InterPro" id="IPR001647">
    <property type="entry name" value="HTH_TetR"/>
</dbReference>
<dbReference type="PANTHER" id="PTHR43479:SF11">
    <property type="entry name" value="ACREF_ENVCD OPERON REPRESSOR-RELATED"/>
    <property type="match status" value="1"/>
</dbReference>
<dbReference type="Proteomes" id="UP001549184">
    <property type="component" value="Unassembled WGS sequence"/>
</dbReference>
<dbReference type="SUPFAM" id="SSF46689">
    <property type="entry name" value="Homeodomain-like"/>
    <property type="match status" value="1"/>
</dbReference>
<keyword evidence="6" id="KW-1185">Reference proteome</keyword>
<comment type="caution">
    <text evidence="5">The sequence shown here is derived from an EMBL/GenBank/DDBJ whole genome shotgun (WGS) entry which is preliminary data.</text>
</comment>
<accession>A0ABV2JT42</accession>
<dbReference type="Gene3D" id="1.10.357.10">
    <property type="entry name" value="Tetracycline Repressor, domain 2"/>
    <property type="match status" value="1"/>
</dbReference>
<proteinExistence type="predicted"/>
<evidence type="ECO:0000313" key="5">
    <source>
        <dbReference type="EMBL" id="MET3652002.1"/>
    </source>
</evidence>
<dbReference type="Pfam" id="PF00440">
    <property type="entry name" value="TetR_N"/>
    <property type="match status" value="1"/>
</dbReference>
<dbReference type="EMBL" id="JBEPMU010000002">
    <property type="protein sequence ID" value="MET3652002.1"/>
    <property type="molecule type" value="Genomic_DNA"/>
</dbReference>
<name>A0ABV2JT42_9GAMM</name>